<accession>A0A9W9RZ75</accession>
<dbReference type="GeneID" id="81440951"/>
<keyword evidence="2" id="KW-1185">Reference proteome</keyword>
<sequence>MLLPTESTPYRNHEHLRLCLYRARKTDPHKYDAAQRILYTSIKLNMHITAGSAKTLQPQLRANEILEASHSMTLRVGLGEIGTDNVENKSDADVCEGGLVRRRIHQIRACVLLSLGPLKDDASCPDTVLYGVFLYIAAKEIDR</sequence>
<name>A0A9W9RZ75_9EURO</name>
<comment type="caution">
    <text evidence="1">The sequence shown here is derived from an EMBL/GenBank/DDBJ whole genome shotgun (WGS) entry which is preliminary data.</text>
</comment>
<evidence type="ECO:0000313" key="2">
    <source>
        <dbReference type="Proteomes" id="UP001147782"/>
    </source>
</evidence>
<protein>
    <submittedName>
        <fullName evidence="1">Uncharacterized protein</fullName>
    </submittedName>
</protein>
<evidence type="ECO:0000313" key="1">
    <source>
        <dbReference type="EMBL" id="KAJ5369093.1"/>
    </source>
</evidence>
<organism evidence="1 2">
    <name type="scientific">Penicillium cataractarum</name>
    <dbReference type="NCBI Taxonomy" id="2100454"/>
    <lineage>
        <taxon>Eukaryota</taxon>
        <taxon>Fungi</taxon>
        <taxon>Dikarya</taxon>
        <taxon>Ascomycota</taxon>
        <taxon>Pezizomycotina</taxon>
        <taxon>Eurotiomycetes</taxon>
        <taxon>Eurotiomycetidae</taxon>
        <taxon>Eurotiales</taxon>
        <taxon>Aspergillaceae</taxon>
        <taxon>Penicillium</taxon>
    </lineage>
</organism>
<dbReference type="Proteomes" id="UP001147782">
    <property type="component" value="Unassembled WGS sequence"/>
</dbReference>
<proteinExistence type="predicted"/>
<gene>
    <name evidence="1" type="ORF">N7496_008853</name>
</gene>
<reference evidence="1" key="1">
    <citation type="submission" date="2022-11" db="EMBL/GenBank/DDBJ databases">
        <authorList>
            <person name="Petersen C."/>
        </authorList>
    </citation>
    <scope>NUCLEOTIDE SEQUENCE</scope>
    <source>
        <strain evidence="1">IBT 29864</strain>
    </source>
</reference>
<dbReference type="AlphaFoldDB" id="A0A9W9RZ75"/>
<dbReference type="RefSeq" id="XP_056553835.1">
    <property type="nucleotide sequence ID" value="XM_056701772.1"/>
</dbReference>
<reference evidence="1" key="2">
    <citation type="journal article" date="2023" name="IMA Fungus">
        <title>Comparative genomic study of the Penicillium genus elucidates a diverse pangenome and 15 lateral gene transfer events.</title>
        <authorList>
            <person name="Petersen C."/>
            <person name="Sorensen T."/>
            <person name="Nielsen M.R."/>
            <person name="Sondergaard T.E."/>
            <person name="Sorensen J.L."/>
            <person name="Fitzpatrick D.A."/>
            <person name="Frisvad J.C."/>
            <person name="Nielsen K.L."/>
        </authorList>
    </citation>
    <scope>NUCLEOTIDE SEQUENCE</scope>
    <source>
        <strain evidence="1">IBT 29864</strain>
    </source>
</reference>
<dbReference type="EMBL" id="JAPZBS010000007">
    <property type="protein sequence ID" value="KAJ5369093.1"/>
    <property type="molecule type" value="Genomic_DNA"/>
</dbReference>